<feature type="region of interest" description="Disordered" evidence="1">
    <location>
        <begin position="33"/>
        <end position="57"/>
    </location>
</feature>
<name>A0A9W7L2T8_9STRA</name>
<accession>A0A9W7L2T8</accession>
<protein>
    <submittedName>
        <fullName evidence="2">Uncharacterized protein</fullName>
    </submittedName>
</protein>
<gene>
    <name evidence="2" type="ORF">TrCOL_g8667</name>
</gene>
<evidence type="ECO:0000256" key="1">
    <source>
        <dbReference type="SAM" id="MobiDB-lite"/>
    </source>
</evidence>
<comment type="caution">
    <text evidence="2">The sequence shown here is derived from an EMBL/GenBank/DDBJ whole genome shotgun (WGS) entry which is preliminary data.</text>
</comment>
<sequence>MRGASCLCKLKEWQIARLRKLLRGISCSAAGQEPIRTEKKETQQGLRSENREGGSMRNSLHLSKRCRGCYKIESF</sequence>
<dbReference type="Proteomes" id="UP001165065">
    <property type="component" value="Unassembled WGS sequence"/>
</dbReference>
<evidence type="ECO:0000313" key="2">
    <source>
        <dbReference type="EMBL" id="GMI23831.1"/>
    </source>
</evidence>
<feature type="compositionally biased region" description="Basic and acidic residues" evidence="1">
    <location>
        <begin position="35"/>
        <end position="54"/>
    </location>
</feature>
<proteinExistence type="predicted"/>
<keyword evidence="3" id="KW-1185">Reference proteome</keyword>
<dbReference type="AlphaFoldDB" id="A0A9W7L2T8"/>
<organism evidence="2 3">
    <name type="scientific">Triparma columacea</name>
    <dbReference type="NCBI Taxonomy" id="722753"/>
    <lineage>
        <taxon>Eukaryota</taxon>
        <taxon>Sar</taxon>
        <taxon>Stramenopiles</taxon>
        <taxon>Ochrophyta</taxon>
        <taxon>Bolidophyceae</taxon>
        <taxon>Parmales</taxon>
        <taxon>Triparmaceae</taxon>
        <taxon>Triparma</taxon>
    </lineage>
</organism>
<evidence type="ECO:0000313" key="3">
    <source>
        <dbReference type="Proteomes" id="UP001165065"/>
    </source>
</evidence>
<reference evidence="3" key="1">
    <citation type="journal article" date="2023" name="Commun. Biol.">
        <title>Genome analysis of Parmales, the sister group of diatoms, reveals the evolutionary specialization of diatoms from phago-mixotrophs to photoautotrophs.</title>
        <authorList>
            <person name="Ban H."/>
            <person name="Sato S."/>
            <person name="Yoshikawa S."/>
            <person name="Yamada K."/>
            <person name="Nakamura Y."/>
            <person name="Ichinomiya M."/>
            <person name="Sato N."/>
            <person name="Blanc-Mathieu R."/>
            <person name="Endo H."/>
            <person name="Kuwata A."/>
            <person name="Ogata H."/>
        </authorList>
    </citation>
    <scope>NUCLEOTIDE SEQUENCE [LARGE SCALE GENOMIC DNA]</scope>
</reference>
<dbReference type="EMBL" id="BRYA01000575">
    <property type="protein sequence ID" value="GMI23831.1"/>
    <property type="molecule type" value="Genomic_DNA"/>
</dbReference>